<dbReference type="EMBL" id="JBFRCH010000006">
    <property type="protein sequence ID" value="MEX3933099.1"/>
    <property type="molecule type" value="Genomic_DNA"/>
</dbReference>
<proteinExistence type="predicted"/>
<evidence type="ECO:0000313" key="1">
    <source>
        <dbReference type="EMBL" id="MEX3933099.1"/>
    </source>
</evidence>
<accession>A0ACC6U0F7</accession>
<organism evidence="1 2">
    <name type="scientific">Paraburkholderia phymatum</name>
    <dbReference type="NCBI Taxonomy" id="148447"/>
    <lineage>
        <taxon>Bacteria</taxon>
        <taxon>Pseudomonadati</taxon>
        <taxon>Pseudomonadota</taxon>
        <taxon>Betaproteobacteria</taxon>
        <taxon>Burkholderiales</taxon>
        <taxon>Burkholderiaceae</taxon>
        <taxon>Paraburkholderia</taxon>
    </lineage>
</organism>
<evidence type="ECO:0000313" key="2">
    <source>
        <dbReference type="Proteomes" id="UP001558850"/>
    </source>
</evidence>
<sequence>MPELGDAEHGRQSRRARAEPGESAAAPAVGTALARRGRRRGDGRHRGRRRQGRGSGRHRGHGSGRLATAPPGGRRAGAAAGRSTADVAADGHMEPRACSKHERTRIYGAMTRRSKGATMNCRSQVALFGADSAAVRRAGRLMPRLALASALACILSLNACKKAPAEAARPPVEVTVVTVAQKETPVAFEFTAQTQSSREVEIRARVEGFLEKRMYTEGALVQPGQVLFVMDRKPFEAALQTAKGALAQQQARLLVTKQNLARVVPLAAQNALSKKDLDDATGNEKQAEASVIAAQGEVQTAELNLSYTTIRSPLKGLSSFARVQDGSYVTPTQSGLLTYVYQLDPMWVNFSISENELLRYREQVTKGLLRFPPDNQFDVTVILADGSIYPQQGRIDFTNPAFSQETGTFLVRAVFGNPSGTLKPGQFVRAKVSGAVRPNAILVPQRAVLQGAKSHFVWVLDQNGKPHQRVIDVGDWHGDDWFVNEGLKAGERVVVDGAIRVSSDSTIKVVSAPAAPGAPAPASTPAAAASAPASTLAQAQTQAQAEPQAQPQTQAQTQTQTQTQAHPGSSGTSSSTSP</sequence>
<reference evidence="1" key="1">
    <citation type="submission" date="2024-07" db="EMBL/GenBank/DDBJ databases">
        <title>A survey of Mimosa microsymbionts across Brazilian biomes reveals a high diversity of Paraburkholderia nodulating endemic species, but also that Cupriavidus is common as a symbiont of widespread species.</title>
        <authorList>
            <person name="Rouws L."/>
            <person name="Barauna A."/>
            <person name="Beukes C."/>
            <person name="Rouws J.R.C."/>
            <person name="De Faria S.M."/>
            <person name="Gross E."/>
            <person name="Bueno Dos Reis Junior F."/>
            <person name="Simon M.F."/>
            <person name="Maluk M."/>
            <person name="Odee D.W."/>
            <person name="Kenicer G."/>
            <person name="Young J.P.W."/>
            <person name="Reis V.M."/>
            <person name="Zilli J."/>
            <person name="James E.K."/>
        </authorList>
    </citation>
    <scope>NUCLEOTIDE SEQUENCE</scope>
    <source>
        <strain evidence="1">EG181B</strain>
    </source>
</reference>
<keyword evidence="2" id="KW-1185">Reference proteome</keyword>
<protein>
    <submittedName>
        <fullName evidence="1">Efflux RND transporter periplasmic adaptor subunit</fullName>
    </submittedName>
</protein>
<name>A0ACC6U0F7_9BURK</name>
<dbReference type="Proteomes" id="UP001558850">
    <property type="component" value="Unassembled WGS sequence"/>
</dbReference>
<gene>
    <name evidence="1" type="ORF">AB4Y32_15065</name>
</gene>
<comment type="caution">
    <text evidence="1">The sequence shown here is derived from an EMBL/GenBank/DDBJ whole genome shotgun (WGS) entry which is preliminary data.</text>
</comment>